<evidence type="ECO:0000256" key="6">
    <source>
        <dbReference type="RuleBase" id="RU365095"/>
    </source>
</evidence>
<feature type="domain" description="Glucosamine/galactosamine-6-phosphate isomerase" evidence="7">
    <location>
        <begin position="10"/>
        <end position="223"/>
    </location>
</feature>
<accession>A0A6M2DDI4</accession>
<comment type="function">
    <text evidence="6">Hydrolysis of 6-phosphogluconolactone to 6-phosphogluconate.</text>
</comment>
<evidence type="ECO:0000256" key="4">
    <source>
        <dbReference type="ARBA" id="ARBA00013198"/>
    </source>
</evidence>
<dbReference type="Pfam" id="PF01182">
    <property type="entry name" value="Glucosamine_iso"/>
    <property type="match status" value="1"/>
</dbReference>
<dbReference type="FunFam" id="3.40.50.1360:FF:000005">
    <property type="entry name" value="6-phosphogluconolactonase"/>
    <property type="match status" value="1"/>
</dbReference>
<dbReference type="InterPro" id="IPR039104">
    <property type="entry name" value="6PGL"/>
</dbReference>
<keyword evidence="5 6" id="KW-0378">Hydrolase</keyword>
<dbReference type="GO" id="GO:0005975">
    <property type="term" value="P:carbohydrate metabolic process"/>
    <property type="evidence" value="ECO:0007669"/>
    <property type="project" value="UniProtKB-UniRule"/>
</dbReference>
<protein>
    <recommendedName>
        <fullName evidence="4 6">6-phosphogluconolactonase</fullName>
        <shortName evidence="6">6PGL</shortName>
        <ecNumber evidence="4 6">3.1.1.31</ecNumber>
    </recommendedName>
</protein>
<dbReference type="PANTHER" id="PTHR11054:SF0">
    <property type="entry name" value="6-PHOSPHOGLUCONOLACTONASE"/>
    <property type="match status" value="1"/>
</dbReference>
<dbReference type="EC" id="3.1.1.31" evidence="4 6"/>
<dbReference type="Gene3D" id="3.40.50.1360">
    <property type="match status" value="1"/>
</dbReference>
<evidence type="ECO:0000313" key="8">
    <source>
        <dbReference type="EMBL" id="NOV44229.1"/>
    </source>
</evidence>
<dbReference type="InterPro" id="IPR037171">
    <property type="entry name" value="NagB/RpiA_transferase-like"/>
</dbReference>
<dbReference type="PANTHER" id="PTHR11054">
    <property type="entry name" value="6-PHOSPHOGLUCONOLACTONASE"/>
    <property type="match status" value="1"/>
</dbReference>
<dbReference type="GO" id="GO:0017057">
    <property type="term" value="F:6-phosphogluconolactonase activity"/>
    <property type="evidence" value="ECO:0007669"/>
    <property type="project" value="UniProtKB-UniRule"/>
</dbReference>
<evidence type="ECO:0000259" key="7">
    <source>
        <dbReference type="Pfam" id="PF01182"/>
    </source>
</evidence>
<dbReference type="SUPFAM" id="SSF100950">
    <property type="entry name" value="NagB/RpiA/CoA transferase-like"/>
    <property type="match status" value="1"/>
</dbReference>
<dbReference type="GO" id="GO:0006098">
    <property type="term" value="P:pentose-phosphate shunt"/>
    <property type="evidence" value="ECO:0007669"/>
    <property type="project" value="UniProtKB-UniPathway"/>
</dbReference>
<comment type="similarity">
    <text evidence="3 6">Belongs to the glucosamine/galactosamine-6-phosphate isomerase family. 6-phosphogluconolactonase subfamily.</text>
</comment>
<dbReference type="AlphaFoldDB" id="A0A6M2DDI4"/>
<reference evidence="8" key="1">
    <citation type="submission" date="2020-03" db="EMBL/GenBank/DDBJ databases">
        <title>Transcriptomic Profiling of the Digestive Tract of the Rat Flea, Xenopsylla cheopis, Following Blood Feeding and Infection with Yersinia pestis.</title>
        <authorList>
            <person name="Bland D.M."/>
            <person name="Martens C.A."/>
            <person name="Virtaneva K."/>
            <person name="Kanakabandi K."/>
            <person name="Long D."/>
            <person name="Rosenke R."/>
            <person name="Saturday G.A."/>
            <person name="Hoyt F.H."/>
            <person name="Bruno D.P."/>
            <person name="Ribeiro J.M.C."/>
            <person name="Hinnebusch J."/>
        </authorList>
    </citation>
    <scope>NUCLEOTIDE SEQUENCE</scope>
</reference>
<evidence type="ECO:0000256" key="5">
    <source>
        <dbReference type="ARBA" id="ARBA00022801"/>
    </source>
</evidence>
<evidence type="ECO:0000256" key="3">
    <source>
        <dbReference type="ARBA" id="ARBA00010662"/>
    </source>
</evidence>
<comment type="pathway">
    <text evidence="2 6">Carbohydrate degradation; pentose phosphate pathway; D-ribulose 5-phosphate from D-glucose 6-phosphate (oxidative stage): step 2/3.</text>
</comment>
<sequence>MANRIIAVEDQTKFVETLCSKIQELASESISERNRFTVGLSGGSLIDLLSCGLPSIETDWSKWYFLLCDERIVSENDKESTAGQYKAKLFSKINITEKQFLTIDPELSPSLCADSYRNKIKSLFPEDDIPKIDLLLLGLGPDGHTCSLFPGHPILHETDKWVVGIDDSPKLPPKRITLTFKIINNARTCLFPISGKGKAEMVKRILEDKEDFPAGLVKPKGGAIWMLDKEAAALLKC</sequence>
<organism evidence="8">
    <name type="scientific">Xenopsylla cheopis</name>
    <name type="common">Oriental rat flea</name>
    <name type="synonym">Pulex cheopis</name>
    <dbReference type="NCBI Taxonomy" id="163159"/>
    <lineage>
        <taxon>Eukaryota</taxon>
        <taxon>Metazoa</taxon>
        <taxon>Ecdysozoa</taxon>
        <taxon>Arthropoda</taxon>
        <taxon>Hexapoda</taxon>
        <taxon>Insecta</taxon>
        <taxon>Pterygota</taxon>
        <taxon>Neoptera</taxon>
        <taxon>Endopterygota</taxon>
        <taxon>Siphonaptera</taxon>
        <taxon>Pulicidae</taxon>
        <taxon>Xenopsyllinae</taxon>
        <taxon>Xenopsylla</taxon>
    </lineage>
</organism>
<dbReference type="InterPro" id="IPR006148">
    <property type="entry name" value="Glc/Gal-6P_isomerase"/>
</dbReference>
<comment type="catalytic activity">
    <reaction evidence="1 6">
        <text>6-phospho-D-glucono-1,5-lactone + H2O = 6-phospho-D-gluconate + H(+)</text>
        <dbReference type="Rhea" id="RHEA:12556"/>
        <dbReference type="ChEBI" id="CHEBI:15377"/>
        <dbReference type="ChEBI" id="CHEBI:15378"/>
        <dbReference type="ChEBI" id="CHEBI:57955"/>
        <dbReference type="ChEBI" id="CHEBI:58759"/>
        <dbReference type="EC" id="3.1.1.31"/>
    </reaction>
</comment>
<name>A0A6M2DDI4_XENCH</name>
<proteinExistence type="inferred from homology"/>
<dbReference type="UniPathway" id="UPA00115">
    <property type="reaction ID" value="UER00409"/>
</dbReference>
<evidence type="ECO:0000256" key="1">
    <source>
        <dbReference type="ARBA" id="ARBA00000832"/>
    </source>
</evidence>
<evidence type="ECO:0000256" key="2">
    <source>
        <dbReference type="ARBA" id="ARBA00004961"/>
    </source>
</evidence>
<dbReference type="InterPro" id="IPR005900">
    <property type="entry name" value="6-phosphogluconolactonase_DevB"/>
</dbReference>
<dbReference type="CDD" id="cd01400">
    <property type="entry name" value="6PGL"/>
    <property type="match status" value="1"/>
</dbReference>
<dbReference type="NCBIfam" id="TIGR01198">
    <property type="entry name" value="pgl"/>
    <property type="match status" value="1"/>
</dbReference>
<dbReference type="EMBL" id="GIIL01000503">
    <property type="protein sequence ID" value="NOV44229.1"/>
    <property type="molecule type" value="Transcribed_RNA"/>
</dbReference>